<dbReference type="SUPFAM" id="SSF53448">
    <property type="entry name" value="Nucleotide-diphospho-sugar transferases"/>
    <property type="match status" value="1"/>
</dbReference>
<evidence type="ECO:0008006" key="10">
    <source>
        <dbReference type="Google" id="ProtNLM"/>
    </source>
</evidence>
<dbReference type="eggNOG" id="KOG3765">
    <property type="taxonomic scope" value="Eukaryota"/>
</dbReference>
<evidence type="ECO:0000256" key="4">
    <source>
        <dbReference type="ARBA" id="ARBA00022989"/>
    </source>
</evidence>
<evidence type="ECO:0000256" key="1">
    <source>
        <dbReference type="ARBA" id="ARBA00004606"/>
    </source>
</evidence>
<protein>
    <recommendedName>
        <fullName evidence="10">Glycosyltransferase family 49 protein</fullName>
    </recommendedName>
</protein>
<dbReference type="GO" id="GO:0015020">
    <property type="term" value="F:glucuronosyltransferase activity"/>
    <property type="evidence" value="ECO:0007669"/>
    <property type="project" value="TreeGrafter"/>
</dbReference>
<keyword evidence="2" id="KW-0812">Transmembrane</keyword>
<dbReference type="GO" id="GO:0042285">
    <property type="term" value="F:xylosyltransferase activity"/>
    <property type="evidence" value="ECO:0007669"/>
    <property type="project" value="TreeGrafter"/>
</dbReference>
<evidence type="ECO:0000313" key="8">
    <source>
        <dbReference type="EMBL" id="EIE26378.1"/>
    </source>
</evidence>
<gene>
    <name evidence="8" type="ORF">COCSUDRAFT_64466</name>
</gene>
<evidence type="ECO:0000256" key="5">
    <source>
        <dbReference type="ARBA" id="ARBA00023136"/>
    </source>
</evidence>
<comment type="caution">
    <text evidence="8">The sequence shown here is derived from an EMBL/GenBank/DDBJ whole genome shotgun (WGS) entry which is preliminary data.</text>
</comment>
<keyword evidence="4" id="KW-1133">Transmembrane helix</keyword>
<comment type="subcellular location">
    <subcellularLocation>
        <location evidence="1">Membrane</location>
        <topology evidence="1">Single-pass type II membrane protein</topology>
    </subcellularLocation>
</comment>
<evidence type="ECO:0000256" key="3">
    <source>
        <dbReference type="ARBA" id="ARBA00022968"/>
    </source>
</evidence>
<organism evidence="8 9">
    <name type="scientific">Coccomyxa subellipsoidea (strain C-169)</name>
    <name type="common">Green microalga</name>
    <dbReference type="NCBI Taxonomy" id="574566"/>
    <lineage>
        <taxon>Eukaryota</taxon>
        <taxon>Viridiplantae</taxon>
        <taxon>Chlorophyta</taxon>
        <taxon>core chlorophytes</taxon>
        <taxon>Trebouxiophyceae</taxon>
        <taxon>Trebouxiophyceae incertae sedis</taxon>
        <taxon>Coccomyxaceae</taxon>
        <taxon>Coccomyxa</taxon>
        <taxon>Coccomyxa subellipsoidea</taxon>
    </lineage>
</organism>
<dbReference type="PANTHER" id="PTHR12270:SF52">
    <property type="entry name" value="GLYCOSYLTRANSFERASE-LIKE PROTEIN GNT13-RELATED"/>
    <property type="match status" value="1"/>
</dbReference>
<dbReference type="GeneID" id="17044388"/>
<evidence type="ECO:0000313" key="9">
    <source>
        <dbReference type="Proteomes" id="UP000007264"/>
    </source>
</evidence>
<dbReference type="InterPro" id="IPR029044">
    <property type="entry name" value="Nucleotide-diphossugar_trans"/>
</dbReference>
<evidence type="ECO:0000256" key="6">
    <source>
        <dbReference type="ARBA" id="ARBA00023180"/>
    </source>
</evidence>
<feature type="compositionally biased region" description="Basic and acidic residues" evidence="7">
    <location>
        <begin position="8"/>
        <end position="19"/>
    </location>
</feature>
<keyword evidence="3" id="KW-0735">Signal-anchor</keyword>
<dbReference type="GO" id="GO:0035269">
    <property type="term" value="P:protein O-linked glycosylation via mannose"/>
    <property type="evidence" value="ECO:0007669"/>
    <property type="project" value="TreeGrafter"/>
</dbReference>
<keyword evidence="9" id="KW-1185">Reference proteome</keyword>
<dbReference type="EMBL" id="AGSI01000002">
    <property type="protein sequence ID" value="EIE26378.1"/>
    <property type="molecule type" value="Genomic_DNA"/>
</dbReference>
<proteinExistence type="predicted"/>
<dbReference type="InterPro" id="IPR051292">
    <property type="entry name" value="Xyl/GlcA_transferase"/>
</dbReference>
<evidence type="ECO:0000256" key="7">
    <source>
        <dbReference type="SAM" id="MobiDB-lite"/>
    </source>
</evidence>
<keyword evidence="5" id="KW-0472">Membrane</keyword>
<dbReference type="OrthoDB" id="411524at2759"/>
<dbReference type="Pfam" id="PF13896">
    <property type="entry name" value="Glyco_transf_49"/>
    <property type="match status" value="1"/>
</dbReference>
<sequence>MLPVATSKGEKPTCADDTRPGTTYGKVRLPNLKVESVLRSQQPRDKNDITIITQCSLDRLYMLEEQCNTWQGLTSVAVYYPLYIFQSTNADRLREAITTVENFHEQIDRSHGKCRMDIVLLSEVIKPHDEWSYPYNALRNHALVRSETDVLLLLDADFLVSEGVHEALTATDKAAALMEDLTANKKIIVLPAFETPRTLSEETGKSYALQAQASTKAELKSMFDEGKIIQFADFYPVGHGSSNYKKWFSSEGTEPYPITYKTGYEPYVLVNRRTVPWYDERFRGYGWDKVMQIYHMDAAAFHFVSHPNAWVMHRPHPNSAGYNRSFTGEAYSTNHKPTDHMMKMEKIAHGMMDELKVGTYPDVGVTQLAACREKWSGGKDTSKPKLVWW</sequence>
<dbReference type="Gene3D" id="3.90.550.10">
    <property type="entry name" value="Spore Coat Polysaccharide Biosynthesis Protein SpsA, Chain A"/>
    <property type="match status" value="1"/>
</dbReference>
<dbReference type="RefSeq" id="XP_005650922.1">
    <property type="nucleotide sequence ID" value="XM_005650865.1"/>
</dbReference>
<dbReference type="KEGG" id="csl:COCSUDRAFT_64466"/>
<keyword evidence="6" id="KW-0325">Glycoprotein</keyword>
<name>I0Z6V9_COCSC</name>
<dbReference type="AlphaFoldDB" id="I0Z6V9"/>
<dbReference type="GO" id="GO:0016020">
    <property type="term" value="C:membrane"/>
    <property type="evidence" value="ECO:0007669"/>
    <property type="project" value="UniProtKB-SubCell"/>
</dbReference>
<reference evidence="8 9" key="1">
    <citation type="journal article" date="2012" name="Genome Biol.">
        <title>The genome of the polar eukaryotic microalga coccomyxa subellipsoidea reveals traits of cold adaptation.</title>
        <authorList>
            <person name="Blanc G."/>
            <person name="Agarkova I."/>
            <person name="Grimwood J."/>
            <person name="Kuo A."/>
            <person name="Brueggeman A."/>
            <person name="Dunigan D."/>
            <person name="Gurnon J."/>
            <person name="Ladunga I."/>
            <person name="Lindquist E."/>
            <person name="Lucas S."/>
            <person name="Pangilinan J."/>
            <person name="Proschold T."/>
            <person name="Salamov A."/>
            <person name="Schmutz J."/>
            <person name="Weeks D."/>
            <person name="Yamada T."/>
            <person name="Claverie J.M."/>
            <person name="Grigoriev I."/>
            <person name="Van Etten J."/>
            <person name="Lomsadze A."/>
            <person name="Borodovsky M."/>
        </authorList>
    </citation>
    <scope>NUCLEOTIDE SEQUENCE [LARGE SCALE GENOMIC DNA]</scope>
    <source>
        <strain evidence="8 9">C-169</strain>
    </source>
</reference>
<dbReference type="Proteomes" id="UP000007264">
    <property type="component" value="Unassembled WGS sequence"/>
</dbReference>
<evidence type="ECO:0000256" key="2">
    <source>
        <dbReference type="ARBA" id="ARBA00022692"/>
    </source>
</evidence>
<accession>I0Z6V9</accession>
<dbReference type="PANTHER" id="PTHR12270">
    <property type="entry name" value="GLYCOSYLTRANSFERASE-RELATED"/>
    <property type="match status" value="1"/>
</dbReference>
<feature type="region of interest" description="Disordered" evidence="7">
    <location>
        <begin position="1"/>
        <end position="22"/>
    </location>
</feature>